<proteinExistence type="predicted"/>
<sequence>MGNLREMHDQENTGLFARWEAAYGSTFVYHGFIGGARLLTTDPVAVAHILGHGYDFPKPEFIRDALASMAAGHEGLLVVEGEKHRKQVRV</sequence>
<dbReference type="AlphaFoldDB" id="K5VEN9"/>
<protein>
    <recommendedName>
        <fullName evidence="3">Cytochrome P450</fullName>
    </recommendedName>
</protein>
<dbReference type="InParanoid" id="K5VEN9"/>
<feature type="non-terminal residue" evidence="1">
    <location>
        <position position="90"/>
    </location>
</feature>
<accession>K5VEN9</accession>
<dbReference type="Gene3D" id="1.10.630.10">
    <property type="entry name" value="Cytochrome P450"/>
    <property type="match status" value="1"/>
</dbReference>
<dbReference type="GO" id="GO:0016705">
    <property type="term" value="F:oxidoreductase activity, acting on paired donors, with incorporation or reduction of molecular oxygen"/>
    <property type="evidence" value="ECO:0007669"/>
    <property type="project" value="InterPro"/>
</dbReference>
<gene>
    <name evidence="1" type="ORF">PHACADRAFT_53642</name>
</gene>
<keyword evidence="2" id="KW-1185">Reference proteome</keyword>
<dbReference type="RefSeq" id="XP_007401703.1">
    <property type="nucleotide sequence ID" value="XM_007401641.1"/>
</dbReference>
<evidence type="ECO:0008006" key="3">
    <source>
        <dbReference type="Google" id="ProtNLM"/>
    </source>
</evidence>
<dbReference type="HOGENOM" id="CLU_2446716_0_0_1"/>
<dbReference type="EMBL" id="JH930480">
    <property type="protein sequence ID" value="EKM49638.1"/>
    <property type="molecule type" value="Genomic_DNA"/>
</dbReference>
<dbReference type="GO" id="GO:0005506">
    <property type="term" value="F:iron ion binding"/>
    <property type="evidence" value="ECO:0007669"/>
    <property type="project" value="InterPro"/>
</dbReference>
<evidence type="ECO:0000313" key="2">
    <source>
        <dbReference type="Proteomes" id="UP000008370"/>
    </source>
</evidence>
<evidence type="ECO:0000313" key="1">
    <source>
        <dbReference type="EMBL" id="EKM49638.1"/>
    </source>
</evidence>
<dbReference type="Proteomes" id="UP000008370">
    <property type="component" value="Unassembled WGS sequence"/>
</dbReference>
<reference evidence="1 2" key="1">
    <citation type="journal article" date="2012" name="BMC Genomics">
        <title>Comparative genomics of the white-rot fungi, Phanerochaete carnosa and P. chrysosporium, to elucidate the genetic basis of the distinct wood types they colonize.</title>
        <authorList>
            <person name="Suzuki H."/>
            <person name="MacDonald J."/>
            <person name="Syed K."/>
            <person name="Salamov A."/>
            <person name="Hori C."/>
            <person name="Aerts A."/>
            <person name="Henrissat B."/>
            <person name="Wiebenga A."/>
            <person name="vanKuyk P.A."/>
            <person name="Barry K."/>
            <person name="Lindquist E."/>
            <person name="LaButti K."/>
            <person name="Lapidus A."/>
            <person name="Lucas S."/>
            <person name="Coutinho P."/>
            <person name="Gong Y."/>
            <person name="Samejima M."/>
            <person name="Mahadevan R."/>
            <person name="Abou-Zaid M."/>
            <person name="de Vries R.P."/>
            <person name="Igarashi K."/>
            <person name="Yadav J.S."/>
            <person name="Grigoriev I.V."/>
            <person name="Master E.R."/>
        </authorList>
    </citation>
    <scope>NUCLEOTIDE SEQUENCE [LARGE SCALE GENOMIC DNA]</scope>
    <source>
        <strain evidence="1 2">HHB-10118-sp</strain>
    </source>
</reference>
<dbReference type="InterPro" id="IPR036396">
    <property type="entry name" value="Cyt_P450_sf"/>
</dbReference>
<dbReference type="GeneID" id="18920001"/>
<name>K5VEN9_PHACS</name>
<dbReference type="GO" id="GO:0004497">
    <property type="term" value="F:monooxygenase activity"/>
    <property type="evidence" value="ECO:0007669"/>
    <property type="project" value="InterPro"/>
</dbReference>
<dbReference type="KEGG" id="pco:PHACADRAFT_53642"/>
<dbReference type="GO" id="GO:0020037">
    <property type="term" value="F:heme binding"/>
    <property type="evidence" value="ECO:0007669"/>
    <property type="project" value="InterPro"/>
</dbReference>
<organism evidence="1 2">
    <name type="scientific">Phanerochaete carnosa (strain HHB-10118-sp)</name>
    <name type="common">White-rot fungus</name>
    <name type="synonym">Peniophora carnosa</name>
    <dbReference type="NCBI Taxonomy" id="650164"/>
    <lineage>
        <taxon>Eukaryota</taxon>
        <taxon>Fungi</taxon>
        <taxon>Dikarya</taxon>
        <taxon>Basidiomycota</taxon>
        <taxon>Agaricomycotina</taxon>
        <taxon>Agaricomycetes</taxon>
        <taxon>Polyporales</taxon>
        <taxon>Phanerochaetaceae</taxon>
        <taxon>Phanerochaete</taxon>
    </lineage>
</organism>
<dbReference type="OrthoDB" id="1470350at2759"/>